<organism evidence="1">
    <name type="scientific">marine sediment metagenome</name>
    <dbReference type="NCBI Taxonomy" id="412755"/>
    <lineage>
        <taxon>unclassified sequences</taxon>
        <taxon>metagenomes</taxon>
        <taxon>ecological metagenomes</taxon>
    </lineage>
</organism>
<reference evidence="1" key="1">
    <citation type="journal article" date="2014" name="Front. Microbiol.">
        <title>High frequency of phylogenetically diverse reductive dehalogenase-homologous genes in deep subseafloor sedimentary metagenomes.</title>
        <authorList>
            <person name="Kawai M."/>
            <person name="Futagami T."/>
            <person name="Toyoda A."/>
            <person name="Takaki Y."/>
            <person name="Nishi S."/>
            <person name="Hori S."/>
            <person name="Arai W."/>
            <person name="Tsubouchi T."/>
            <person name="Morono Y."/>
            <person name="Uchiyama I."/>
            <person name="Ito T."/>
            <person name="Fujiyama A."/>
            <person name="Inagaki F."/>
            <person name="Takami H."/>
        </authorList>
    </citation>
    <scope>NUCLEOTIDE SEQUENCE</scope>
    <source>
        <strain evidence="1">Expedition CK06-06</strain>
    </source>
</reference>
<dbReference type="AlphaFoldDB" id="X1DIE2"/>
<name>X1DIE2_9ZZZZ</name>
<accession>X1DIE2</accession>
<evidence type="ECO:0000313" key="1">
    <source>
        <dbReference type="EMBL" id="GAH20656.1"/>
    </source>
</evidence>
<gene>
    <name evidence="1" type="ORF">S03H2_08967</name>
</gene>
<comment type="caution">
    <text evidence="1">The sequence shown here is derived from an EMBL/GenBank/DDBJ whole genome shotgun (WGS) entry which is preliminary data.</text>
</comment>
<dbReference type="EMBL" id="BARU01004457">
    <property type="protein sequence ID" value="GAH20656.1"/>
    <property type="molecule type" value="Genomic_DNA"/>
</dbReference>
<proteinExistence type="predicted"/>
<sequence>MNCSAWDGKKCTRFNSDCPHPDCPWPHIQKKFLKANEEKDVE</sequence>
<protein>
    <submittedName>
        <fullName evidence="1">Uncharacterized protein</fullName>
    </submittedName>
</protein>